<dbReference type="RefSeq" id="XP_033537273.1">
    <property type="nucleotide sequence ID" value="XM_033681023.1"/>
</dbReference>
<evidence type="ECO:0000256" key="2">
    <source>
        <dbReference type="ARBA" id="ARBA00022692"/>
    </source>
</evidence>
<keyword evidence="9" id="KW-1185">Reference proteome</keyword>
<feature type="transmembrane region" description="Helical" evidence="6">
    <location>
        <begin position="77"/>
        <end position="103"/>
    </location>
</feature>
<keyword evidence="4 6" id="KW-0472">Membrane</keyword>
<evidence type="ECO:0000313" key="9">
    <source>
        <dbReference type="Proteomes" id="UP000504638"/>
    </source>
</evidence>
<name>A0A6G1GCC5_9PEZI</name>
<dbReference type="InterPro" id="IPR049326">
    <property type="entry name" value="Rhodopsin_dom_fungi"/>
</dbReference>
<dbReference type="GeneID" id="54421593"/>
<evidence type="ECO:0000256" key="6">
    <source>
        <dbReference type="SAM" id="Phobius"/>
    </source>
</evidence>
<dbReference type="OrthoDB" id="444631at2759"/>
<feature type="domain" description="Rhodopsin" evidence="7">
    <location>
        <begin position="19"/>
        <end position="250"/>
    </location>
</feature>
<evidence type="ECO:0000256" key="1">
    <source>
        <dbReference type="ARBA" id="ARBA00004141"/>
    </source>
</evidence>
<organism evidence="8">
    <name type="scientific">Eremomyces bilateralis CBS 781.70</name>
    <dbReference type="NCBI Taxonomy" id="1392243"/>
    <lineage>
        <taxon>Eukaryota</taxon>
        <taxon>Fungi</taxon>
        <taxon>Dikarya</taxon>
        <taxon>Ascomycota</taxon>
        <taxon>Pezizomycotina</taxon>
        <taxon>Dothideomycetes</taxon>
        <taxon>Dothideomycetes incertae sedis</taxon>
        <taxon>Eremomycetales</taxon>
        <taxon>Eremomycetaceae</taxon>
        <taxon>Eremomyces</taxon>
    </lineage>
</organism>
<dbReference type="EMBL" id="ML975151">
    <property type="protein sequence ID" value="KAF1815642.1"/>
    <property type="molecule type" value="Genomic_DNA"/>
</dbReference>
<evidence type="ECO:0000256" key="4">
    <source>
        <dbReference type="ARBA" id="ARBA00023136"/>
    </source>
</evidence>
<keyword evidence="3 6" id="KW-1133">Transmembrane helix</keyword>
<dbReference type="PANTHER" id="PTHR33048">
    <property type="entry name" value="PTH11-LIKE INTEGRAL MEMBRANE PROTEIN (AFU_ORTHOLOGUE AFUA_5G11245)"/>
    <property type="match status" value="1"/>
</dbReference>
<dbReference type="PANTHER" id="PTHR33048:SF92">
    <property type="entry name" value="INTEGRAL MEMBRANE PROTEIN"/>
    <property type="match status" value="1"/>
</dbReference>
<dbReference type="InterPro" id="IPR052337">
    <property type="entry name" value="SAT4-like"/>
</dbReference>
<feature type="transmembrane region" description="Helical" evidence="6">
    <location>
        <begin position="7"/>
        <end position="25"/>
    </location>
</feature>
<dbReference type="AlphaFoldDB" id="A0A6G1GCC5"/>
<gene>
    <name evidence="8 10" type="ORF">P152DRAFT_471056</name>
</gene>
<evidence type="ECO:0000313" key="10">
    <source>
        <dbReference type="RefSeq" id="XP_033537273.1"/>
    </source>
</evidence>
<dbReference type="Pfam" id="PF20684">
    <property type="entry name" value="Fung_rhodopsin"/>
    <property type="match status" value="1"/>
</dbReference>
<feature type="transmembrane region" description="Helical" evidence="6">
    <location>
        <begin position="37"/>
        <end position="57"/>
    </location>
</feature>
<reference evidence="8 10" key="1">
    <citation type="submission" date="2020-01" db="EMBL/GenBank/DDBJ databases">
        <authorList>
            <consortium name="DOE Joint Genome Institute"/>
            <person name="Haridas S."/>
            <person name="Albert R."/>
            <person name="Binder M."/>
            <person name="Bloem J."/>
            <person name="Labutti K."/>
            <person name="Salamov A."/>
            <person name="Andreopoulos B."/>
            <person name="Baker S.E."/>
            <person name="Barry K."/>
            <person name="Bills G."/>
            <person name="Bluhm B.H."/>
            <person name="Cannon C."/>
            <person name="Castanera R."/>
            <person name="Culley D.E."/>
            <person name="Daum C."/>
            <person name="Ezra D."/>
            <person name="Gonzalez J.B."/>
            <person name="Henrissat B."/>
            <person name="Kuo A."/>
            <person name="Liang C."/>
            <person name="Lipzen A."/>
            <person name="Lutzoni F."/>
            <person name="Magnuson J."/>
            <person name="Mondo S."/>
            <person name="Nolan M."/>
            <person name="Ohm R."/>
            <person name="Pangilinan J."/>
            <person name="Park H.-J."/>
            <person name="Ramirez L."/>
            <person name="Alfaro M."/>
            <person name="Sun H."/>
            <person name="Tritt A."/>
            <person name="Yoshinaga Y."/>
            <person name="Zwiers L.-H."/>
            <person name="Turgeon B.G."/>
            <person name="Goodwin S.B."/>
            <person name="Spatafora J.W."/>
            <person name="Crous P.W."/>
            <person name="Grigoriev I.V."/>
        </authorList>
    </citation>
    <scope>NUCLEOTIDE SEQUENCE</scope>
    <source>
        <strain evidence="8 10">CBS 781.70</strain>
    </source>
</reference>
<reference evidence="10" key="3">
    <citation type="submission" date="2025-04" db="UniProtKB">
        <authorList>
            <consortium name="RefSeq"/>
        </authorList>
    </citation>
    <scope>IDENTIFICATION</scope>
    <source>
        <strain evidence="10">CBS 781.70</strain>
    </source>
</reference>
<proteinExistence type="inferred from homology"/>
<accession>A0A6G1GCC5</accession>
<evidence type="ECO:0000259" key="7">
    <source>
        <dbReference type="Pfam" id="PF20684"/>
    </source>
</evidence>
<comment type="subcellular location">
    <subcellularLocation>
        <location evidence="1">Membrane</location>
        <topology evidence="1">Multi-pass membrane protein</topology>
    </subcellularLocation>
</comment>
<reference evidence="10" key="2">
    <citation type="submission" date="2020-04" db="EMBL/GenBank/DDBJ databases">
        <authorList>
            <consortium name="NCBI Genome Project"/>
        </authorList>
    </citation>
    <scope>NUCLEOTIDE SEQUENCE</scope>
    <source>
        <strain evidence="10">CBS 781.70</strain>
    </source>
</reference>
<keyword evidence="2 6" id="KW-0812">Transmembrane</keyword>
<feature type="transmembrane region" description="Helical" evidence="6">
    <location>
        <begin position="192"/>
        <end position="215"/>
    </location>
</feature>
<dbReference type="Proteomes" id="UP000504638">
    <property type="component" value="Unplaced"/>
</dbReference>
<feature type="transmembrane region" description="Helical" evidence="6">
    <location>
        <begin position="115"/>
        <end position="142"/>
    </location>
</feature>
<comment type="similarity">
    <text evidence="5">Belongs to the SAT4 family.</text>
</comment>
<protein>
    <recommendedName>
        <fullName evidence="7">Rhodopsin domain-containing protein</fullName>
    </recommendedName>
</protein>
<feature type="transmembrane region" description="Helical" evidence="6">
    <location>
        <begin position="221"/>
        <end position="244"/>
    </location>
</feature>
<evidence type="ECO:0000313" key="8">
    <source>
        <dbReference type="EMBL" id="KAF1815642.1"/>
    </source>
</evidence>
<evidence type="ECO:0000256" key="3">
    <source>
        <dbReference type="ARBA" id="ARBA00022989"/>
    </source>
</evidence>
<evidence type="ECO:0000256" key="5">
    <source>
        <dbReference type="ARBA" id="ARBA00038359"/>
    </source>
</evidence>
<dbReference type="GO" id="GO:0016020">
    <property type="term" value="C:membrane"/>
    <property type="evidence" value="ECO:0007669"/>
    <property type="project" value="UniProtKB-SubCell"/>
</dbReference>
<sequence>MRTAVDWTMYGLAFILVSIRIWFRLLYQRVGLKFSDILLILSVLFATGLEITLTMTFERGGMFEEIAETSPTTNVKIGYMGIFFYNASLYCAKFSLLSLYYFLIPQTWPNLRTALIVTIVYSVGSYLTTLFLTLFWCGTNIASNFIPSFPACSIYNATYLNTVWALDITSDVMAFVLPFPLLVELQLARKQVVALGLTFGLGIITMAVSVGRFAAVKQNSIMPFFVWSSAECTTAIMVAALPALRPLLKRATRTSPRTYTDALGVDEMQRHQTTKRAVQSRASVRSNDSAYSMTRQHHSFGASRKDWVQIRARRHRHTPQFMAENLIYNFPSMRICFSIRFLIPQR</sequence>